<feature type="transmembrane region" description="Helical" evidence="7">
    <location>
        <begin position="364"/>
        <end position="390"/>
    </location>
</feature>
<feature type="transmembrane region" description="Helical" evidence="7">
    <location>
        <begin position="402"/>
        <end position="426"/>
    </location>
</feature>
<sequence length="432" mass="45785">MVLEAAILLSIVFAVLLVLGIPISISIAISSFATALYMMPFEAAAFTSAQRMIVGLDSFSLLAVPFFILSGIIMNNGGIAIRLVNFAKVLSGRMPGSLAHTNVVGNMLFGTISGSSVAAAVAIGGVMNPLQEKEGYAKSYSAAVNIASAPTGLIIPPSGTLIIYSLVSGGTSITALFLAGYIPGILWGLSVMLVAYLFAKRYNYSIAPKVTWKIALKTFLEAFPSLLLIVIVIGGIVGGIFTATEGAAVAVIYSFILSFFFYKSIKVKAIPRILRESIEMTAIIMFLVAASAFMSWIMSFTGIPELISGFVAGISENPIIILLLMNVLLIVVGTFMDITPAVLIFTPIFLPIVTGFGMDPVHFGIMLVMNLCIGNITPPVGSALFAGASVGKVSIEQVVKPLLPYYAVIFIVLMLVTFIPQLSLFIPQLLDL</sequence>
<evidence type="ECO:0000259" key="8">
    <source>
        <dbReference type="Pfam" id="PF06808"/>
    </source>
</evidence>
<feature type="transmembrane region" description="Helical" evidence="7">
    <location>
        <begin position="59"/>
        <end position="84"/>
    </location>
</feature>
<evidence type="ECO:0000256" key="2">
    <source>
        <dbReference type="ARBA" id="ARBA00022475"/>
    </source>
</evidence>
<evidence type="ECO:0000256" key="3">
    <source>
        <dbReference type="ARBA" id="ARBA00022519"/>
    </source>
</evidence>
<reference evidence="9" key="1">
    <citation type="submission" date="2020-09" db="EMBL/GenBank/DDBJ databases">
        <title>A novel bacterium of genus Bacillus, isolated from South China Sea.</title>
        <authorList>
            <person name="Huang H."/>
            <person name="Mo K."/>
            <person name="Hu Y."/>
        </authorList>
    </citation>
    <scope>NUCLEOTIDE SEQUENCE</scope>
    <source>
        <strain evidence="9">IB182487</strain>
    </source>
</reference>
<dbReference type="Pfam" id="PF06808">
    <property type="entry name" value="DctM"/>
    <property type="match status" value="1"/>
</dbReference>
<feature type="transmembrane region" description="Helical" evidence="7">
    <location>
        <begin position="341"/>
        <end position="358"/>
    </location>
</feature>
<evidence type="ECO:0000256" key="6">
    <source>
        <dbReference type="ARBA" id="ARBA00023136"/>
    </source>
</evidence>
<protein>
    <submittedName>
        <fullName evidence="9">TRAP transporter large permease</fullName>
    </submittedName>
</protein>
<evidence type="ECO:0000313" key="10">
    <source>
        <dbReference type="Proteomes" id="UP000626844"/>
    </source>
</evidence>
<evidence type="ECO:0000256" key="4">
    <source>
        <dbReference type="ARBA" id="ARBA00022692"/>
    </source>
</evidence>
<dbReference type="PIRSF" id="PIRSF006066">
    <property type="entry name" value="HI0050"/>
    <property type="match status" value="1"/>
</dbReference>
<evidence type="ECO:0000256" key="7">
    <source>
        <dbReference type="SAM" id="Phobius"/>
    </source>
</evidence>
<feature type="transmembrane region" description="Helical" evidence="7">
    <location>
        <begin position="173"/>
        <end position="198"/>
    </location>
</feature>
<name>A0A926NL03_9BACI</name>
<dbReference type="EMBL" id="JACXAI010000033">
    <property type="protein sequence ID" value="MBD1382543.1"/>
    <property type="molecule type" value="Genomic_DNA"/>
</dbReference>
<feature type="transmembrane region" description="Helical" evidence="7">
    <location>
        <begin position="277"/>
        <end position="298"/>
    </location>
</feature>
<feature type="domain" description="TRAP C4-dicarboxylate transport system permease DctM subunit" evidence="8">
    <location>
        <begin position="11"/>
        <end position="422"/>
    </location>
</feature>
<dbReference type="InterPro" id="IPR010656">
    <property type="entry name" value="DctM"/>
</dbReference>
<proteinExistence type="predicted"/>
<feature type="transmembrane region" description="Helical" evidence="7">
    <location>
        <begin position="6"/>
        <end position="38"/>
    </location>
</feature>
<comment type="caution">
    <text evidence="9">The sequence shown here is derived from an EMBL/GenBank/DDBJ whole genome shotgun (WGS) entry which is preliminary data.</text>
</comment>
<dbReference type="NCBIfam" id="TIGR00786">
    <property type="entry name" value="dctM"/>
    <property type="match status" value="1"/>
</dbReference>
<keyword evidence="2" id="KW-1003">Cell membrane</keyword>
<keyword evidence="4 7" id="KW-0812">Transmembrane</keyword>
<dbReference type="InterPro" id="IPR004681">
    <property type="entry name" value="TRAP_DctM"/>
</dbReference>
<dbReference type="GO" id="GO:0022857">
    <property type="term" value="F:transmembrane transporter activity"/>
    <property type="evidence" value="ECO:0007669"/>
    <property type="project" value="TreeGrafter"/>
</dbReference>
<dbReference type="PANTHER" id="PTHR33362:SF2">
    <property type="entry name" value="TRAP TRANSPORTER LARGE PERMEASE PROTEIN"/>
    <property type="match status" value="1"/>
</dbReference>
<gene>
    <name evidence="9" type="ORF">IC621_20270</name>
</gene>
<keyword evidence="10" id="KW-1185">Reference proteome</keyword>
<evidence type="ECO:0000256" key="5">
    <source>
        <dbReference type="ARBA" id="ARBA00022989"/>
    </source>
</evidence>
<feature type="transmembrane region" description="Helical" evidence="7">
    <location>
        <begin position="104"/>
        <end position="130"/>
    </location>
</feature>
<accession>A0A926NL03</accession>
<dbReference type="AlphaFoldDB" id="A0A926NL03"/>
<dbReference type="PANTHER" id="PTHR33362">
    <property type="entry name" value="SIALIC ACID TRAP TRANSPORTER PERMEASE PROTEIN SIAT-RELATED"/>
    <property type="match status" value="1"/>
</dbReference>
<feature type="transmembrane region" description="Helical" evidence="7">
    <location>
        <begin position="318"/>
        <end position="336"/>
    </location>
</feature>
<comment type="subcellular location">
    <subcellularLocation>
        <location evidence="1">Cell inner membrane</location>
        <topology evidence="1">Multi-pass membrane protein</topology>
    </subcellularLocation>
</comment>
<evidence type="ECO:0000313" key="9">
    <source>
        <dbReference type="EMBL" id="MBD1382543.1"/>
    </source>
</evidence>
<organism evidence="9 10">
    <name type="scientific">Metabacillus arenae</name>
    <dbReference type="NCBI Taxonomy" id="2771434"/>
    <lineage>
        <taxon>Bacteria</taxon>
        <taxon>Bacillati</taxon>
        <taxon>Bacillota</taxon>
        <taxon>Bacilli</taxon>
        <taxon>Bacillales</taxon>
        <taxon>Bacillaceae</taxon>
        <taxon>Metabacillus</taxon>
    </lineage>
</organism>
<dbReference type="Proteomes" id="UP000626844">
    <property type="component" value="Unassembled WGS sequence"/>
</dbReference>
<dbReference type="RefSeq" id="WP_191160847.1">
    <property type="nucleotide sequence ID" value="NZ_JACXAI010000033.1"/>
</dbReference>
<evidence type="ECO:0000256" key="1">
    <source>
        <dbReference type="ARBA" id="ARBA00004429"/>
    </source>
</evidence>
<keyword evidence="6 7" id="KW-0472">Membrane</keyword>
<keyword evidence="3" id="KW-0997">Cell inner membrane</keyword>
<feature type="transmembrane region" description="Helical" evidence="7">
    <location>
        <begin position="247"/>
        <end position="265"/>
    </location>
</feature>
<keyword evidence="5 7" id="KW-1133">Transmembrane helix</keyword>
<dbReference type="GO" id="GO:0005886">
    <property type="term" value="C:plasma membrane"/>
    <property type="evidence" value="ECO:0007669"/>
    <property type="project" value="UniProtKB-SubCell"/>
</dbReference>
<feature type="transmembrane region" description="Helical" evidence="7">
    <location>
        <begin position="219"/>
        <end position="241"/>
    </location>
</feature>